<sequence>MTGAEPAPVVEPVETRPEPFGARLAAAMDEHGPLCVGIDPHAALLRAWGLPDDVDGLREFSLRVVDALGGRVAAFKPQSAFYERHGSRGLAVLEEVIAAARAAGPGGGSGSGTGSTGTLTIVDAKRGDIGSTMGAYAQAFLADGSPLAGDALTVSPYLGFGSLEPAVELAAATGRGLFVLCLTSNKEGFEVQHAVQRAAGAPGSGDRADGGHDGVSVAALMAAHAAVLNAGAEPMGSVGLVVGATIGDAVGATGTDLVAVNGPLLAPGVGAQGAGERELATTFGDARRNVLASSSRAVLAAGPDPEALVSAARAAAREATQALRD</sequence>
<dbReference type="Proteomes" id="UP000627369">
    <property type="component" value="Unassembled WGS sequence"/>
</dbReference>
<evidence type="ECO:0000313" key="9">
    <source>
        <dbReference type="EMBL" id="GHH77827.1"/>
    </source>
</evidence>
<dbReference type="RefSeq" id="WP_268247851.1">
    <property type="nucleotide sequence ID" value="NZ_BNAS01000006.1"/>
</dbReference>
<feature type="active site" description="Proton donor" evidence="7">
    <location>
        <position position="125"/>
    </location>
</feature>
<name>A0A919G409_9MICO</name>
<dbReference type="InterPro" id="IPR013785">
    <property type="entry name" value="Aldolase_TIM"/>
</dbReference>
<dbReference type="InterPro" id="IPR011995">
    <property type="entry name" value="OMPdecase_type-2"/>
</dbReference>
<keyword evidence="5 7" id="KW-0456">Lyase</keyword>
<evidence type="ECO:0000256" key="6">
    <source>
        <dbReference type="ARBA" id="ARBA00049157"/>
    </source>
</evidence>
<keyword evidence="3 7" id="KW-0210">Decarboxylase</keyword>
<reference evidence="9" key="2">
    <citation type="submission" date="2020-09" db="EMBL/GenBank/DDBJ databases">
        <authorList>
            <person name="Sun Q."/>
            <person name="Zhou Y."/>
        </authorList>
    </citation>
    <scope>NUCLEOTIDE SEQUENCE</scope>
    <source>
        <strain evidence="9">CGMCC 4.7398</strain>
    </source>
</reference>
<dbReference type="AlphaFoldDB" id="A0A919G409"/>
<keyword evidence="4 7" id="KW-0665">Pyrimidine biosynthesis</keyword>
<evidence type="ECO:0000256" key="4">
    <source>
        <dbReference type="ARBA" id="ARBA00022975"/>
    </source>
</evidence>
<accession>A0A919G409</accession>
<organism evidence="9 10">
    <name type="scientific">Promicromonospora soli</name>
    <dbReference type="NCBI Taxonomy" id="2035533"/>
    <lineage>
        <taxon>Bacteria</taxon>
        <taxon>Bacillati</taxon>
        <taxon>Actinomycetota</taxon>
        <taxon>Actinomycetes</taxon>
        <taxon>Micrococcales</taxon>
        <taxon>Promicromonosporaceae</taxon>
        <taxon>Promicromonospora</taxon>
    </lineage>
</organism>
<dbReference type="PROSITE" id="PS00156">
    <property type="entry name" value="OMPDECASE"/>
    <property type="match status" value="1"/>
</dbReference>
<comment type="similarity">
    <text evidence="2 7">Belongs to the OMP decarboxylase family. Type 2 subfamily.</text>
</comment>
<comment type="pathway">
    <text evidence="1 7">Pyrimidine metabolism; UMP biosynthesis via de novo pathway; UMP from orotate: step 2/2.</text>
</comment>
<dbReference type="HAMAP" id="MF_01215">
    <property type="entry name" value="OMPdecase_type2"/>
    <property type="match status" value="1"/>
</dbReference>
<dbReference type="GO" id="GO:0006207">
    <property type="term" value="P:'de novo' pyrimidine nucleobase biosynthetic process"/>
    <property type="evidence" value="ECO:0007669"/>
    <property type="project" value="InterPro"/>
</dbReference>
<evidence type="ECO:0000256" key="1">
    <source>
        <dbReference type="ARBA" id="ARBA00004861"/>
    </source>
</evidence>
<dbReference type="InterPro" id="IPR018089">
    <property type="entry name" value="OMPdecase_AS"/>
</dbReference>
<dbReference type="PANTHER" id="PTHR43375:SF1">
    <property type="entry name" value="OROTIDINE 5'-PHOSPHATE DECARBOXYLASE"/>
    <property type="match status" value="1"/>
</dbReference>
<dbReference type="SUPFAM" id="SSF51366">
    <property type="entry name" value="Ribulose-phoshate binding barrel"/>
    <property type="match status" value="1"/>
</dbReference>
<dbReference type="GO" id="GO:0044205">
    <property type="term" value="P:'de novo' UMP biosynthetic process"/>
    <property type="evidence" value="ECO:0007669"/>
    <property type="project" value="UniProtKB-UniRule"/>
</dbReference>
<dbReference type="InterPro" id="IPR001754">
    <property type="entry name" value="OMPdeCOase_dom"/>
</dbReference>
<dbReference type="Pfam" id="PF00215">
    <property type="entry name" value="OMPdecase"/>
    <property type="match status" value="1"/>
</dbReference>
<dbReference type="Gene3D" id="3.20.20.70">
    <property type="entry name" value="Aldolase class I"/>
    <property type="match status" value="1"/>
</dbReference>
<comment type="caution">
    <text evidence="9">The sequence shown here is derived from an EMBL/GenBank/DDBJ whole genome shotgun (WGS) entry which is preliminary data.</text>
</comment>
<evidence type="ECO:0000256" key="3">
    <source>
        <dbReference type="ARBA" id="ARBA00022793"/>
    </source>
</evidence>
<gene>
    <name evidence="7 9" type="primary">pyrF</name>
    <name evidence="9" type="ORF">GCM10017772_39790</name>
</gene>
<evidence type="ECO:0000313" key="10">
    <source>
        <dbReference type="Proteomes" id="UP000627369"/>
    </source>
</evidence>
<dbReference type="NCBIfam" id="TIGR02127">
    <property type="entry name" value="pyrF_sub2"/>
    <property type="match status" value="1"/>
</dbReference>
<evidence type="ECO:0000256" key="5">
    <source>
        <dbReference type="ARBA" id="ARBA00023239"/>
    </source>
</evidence>
<protein>
    <recommendedName>
        <fullName evidence="7">Orotidine 5'-phosphate decarboxylase</fullName>
        <ecNumber evidence="7">4.1.1.23</ecNumber>
    </recommendedName>
    <alternativeName>
        <fullName evidence="7">OMP decarboxylase</fullName>
        <shortName evidence="7">OMPDCase</shortName>
        <shortName evidence="7">OMPdecase</shortName>
    </alternativeName>
</protein>
<proteinExistence type="inferred from homology"/>
<dbReference type="EMBL" id="BNAS01000006">
    <property type="protein sequence ID" value="GHH77827.1"/>
    <property type="molecule type" value="Genomic_DNA"/>
</dbReference>
<dbReference type="EC" id="4.1.1.23" evidence="7"/>
<dbReference type="CDD" id="cd04725">
    <property type="entry name" value="OMP_decarboxylase_like"/>
    <property type="match status" value="1"/>
</dbReference>
<evidence type="ECO:0000256" key="2">
    <source>
        <dbReference type="ARBA" id="ARBA00008847"/>
    </source>
</evidence>
<dbReference type="GO" id="GO:0004590">
    <property type="term" value="F:orotidine-5'-phosphate decarboxylase activity"/>
    <property type="evidence" value="ECO:0007669"/>
    <property type="project" value="UniProtKB-UniRule"/>
</dbReference>
<comment type="catalytic activity">
    <reaction evidence="6 7">
        <text>orotidine 5'-phosphate + H(+) = UMP + CO2</text>
        <dbReference type="Rhea" id="RHEA:11596"/>
        <dbReference type="ChEBI" id="CHEBI:15378"/>
        <dbReference type="ChEBI" id="CHEBI:16526"/>
        <dbReference type="ChEBI" id="CHEBI:57538"/>
        <dbReference type="ChEBI" id="CHEBI:57865"/>
        <dbReference type="EC" id="4.1.1.23"/>
    </reaction>
</comment>
<feature type="domain" description="Orotidine 5'-phosphate decarboxylase" evidence="8">
    <location>
        <begin position="33"/>
        <end position="311"/>
    </location>
</feature>
<dbReference type="PANTHER" id="PTHR43375">
    <property type="entry name" value="OROTIDINE 5'-PHOSPHATE DECARBOXYLASE"/>
    <property type="match status" value="1"/>
</dbReference>
<keyword evidence="10" id="KW-1185">Reference proteome</keyword>
<evidence type="ECO:0000259" key="8">
    <source>
        <dbReference type="SMART" id="SM00934"/>
    </source>
</evidence>
<dbReference type="InterPro" id="IPR011060">
    <property type="entry name" value="RibuloseP-bd_barrel"/>
</dbReference>
<evidence type="ECO:0000256" key="7">
    <source>
        <dbReference type="HAMAP-Rule" id="MF_01215"/>
    </source>
</evidence>
<reference evidence="9" key="1">
    <citation type="journal article" date="2014" name="Int. J. Syst. Evol. Microbiol.">
        <title>Complete genome sequence of Corynebacterium casei LMG S-19264T (=DSM 44701T), isolated from a smear-ripened cheese.</title>
        <authorList>
            <consortium name="US DOE Joint Genome Institute (JGI-PGF)"/>
            <person name="Walter F."/>
            <person name="Albersmeier A."/>
            <person name="Kalinowski J."/>
            <person name="Ruckert C."/>
        </authorList>
    </citation>
    <scope>NUCLEOTIDE SEQUENCE</scope>
    <source>
        <strain evidence="9">CGMCC 4.7398</strain>
    </source>
</reference>
<dbReference type="SMART" id="SM00934">
    <property type="entry name" value="OMPdecase"/>
    <property type="match status" value="1"/>
</dbReference>